<dbReference type="OrthoDB" id="996827at2759"/>
<feature type="chain" id="PRO_5029494311" evidence="1">
    <location>
        <begin position="20"/>
        <end position="46"/>
    </location>
</feature>
<evidence type="ECO:0000313" key="3">
    <source>
        <dbReference type="Proteomes" id="UP000593560"/>
    </source>
</evidence>
<protein>
    <submittedName>
        <fullName evidence="2">Uncharacterized protein</fullName>
    </submittedName>
</protein>
<comment type="caution">
    <text evidence="2">The sequence shown here is derived from an EMBL/GenBank/DDBJ whole genome shotgun (WGS) entry which is preliminary data.</text>
</comment>
<evidence type="ECO:0000256" key="1">
    <source>
        <dbReference type="SAM" id="SignalP"/>
    </source>
</evidence>
<keyword evidence="3" id="KW-1185">Reference proteome</keyword>
<reference evidence="2 3" key="1">
    <citation type="journal article" date="2019" name="Genome Biol. Evol.">
        <title>Insights into the evolution of the New World diploid cottons (Gossypium, subgenus Houzingenia) based on genome sequencing.</title>
        <authorList>
            <person name="Grover C.E."/>
            <person name="Arick M.A. 2nd"/>
            <person name="Thrash A."/>
            <person name="Conover J.L."/>
            <person name="Sanders W.S."/>
            <person name="Peterson D.G."/>
            <person name="Frelichowski J.E."/>
            <person name="Scheffler J.A."/>
            <person name="Scheffler B.E."/>
            <person name="Wendel J.F."/>
        </authorList>
    </citation>
    <scope>NUCLEOTIDE SEQUENCE [LARGE SCALE GENOMIC DNA]</scope>
    <source>
        <strain evidence="2">0</strain>
        <tissue evidence="2">Leaf</tissue>
    </source>
</reference>
<evidence type="ECO:0000313" key="2">
    <source>
        <dbReference type="EMBL" id="MBA0819822.1"/>
    </source>
</evidence>
<name>A0A7J9ICG9_9ROSI</name>
<feature type="signal peptide" evidence="1">
    <location>
        <begin position="1"/>
        <end position="19"/>
    </location>
</feature>
<dbReference type="AlphaFoldDB" id="A0A7J9ICG9"/>
<feature type="non-terminal residue" evidence="2">
    <location>
        <position position="46"/>
    </location>
</feature>
<dbReference type="Proteomes" id="UP000593560">
    <property type="component" value="Unassembled WGS sequence"/>
</dbReference>
<organism evidence="2 3">
    <name type="scientific">Gossypium harknessii</name>
    <dbReference type="NCBI Taxonomy" id="34285"/>
    <lineage>
        <taxon>Eukaryota</taxon>
        <taxon>Viridiplantae</taxon>
        <taxon>Streptophyta</taxon>
        <taxon>Embryophyta</taxon>
        <taxon>Tracheophyta</taxon>
        <taxon>Spermatophyta</taxon>
        <taxon>Magnoliopsida</taxon>
        <taxon>eudicotyledons</taxon>
        <taxon>Gunneridae</taxon>
        <taxon>Pentapetalae</taxon>
        <taxon>rosids</taxon>
        <taxon>malvids</taxon>
        <taxon>Malvales</taxon>
        <taxon>Malvaceae</taxon>
        <taxon>Malvoideae</taxon>
        <taxon>Gossypium</taxon>
    </lineage>
</organism>
<dbReference type="EMBL" id="JABFAD010331619">
    <property type="protein sequence ID" value="MBA0819822.1"/>
    <property type="molecule type" value="Genomic_DNA"/>
</dbReference>
<accession>A0A7J9ICG9</accession>
<sequence>MKKLKILLYLLSCFIEPIAQDLWSLPKPDEKNGITSYGFVENDSYL</sequence>
<keyword evidence="1" id="KW-0732">Signal</keyword>
<proteinExistence type="predicted"/>
<gene>
    <name evidence="2" type="ORF">Gohar_028346</name>
</gene>